<sequence>MTRALIGRKKIFRFRCDAALNGAHVQGHDPPLIPINLQGKESGQGY</sequence>
<proteinExistence type="predicted"/>
<reference evidence="1" key="1">
    <citation type="submission" date="2016-07" db="EMBL/GenBank/DDBJ databases">
        <title>Coexistence of blaOXA-48 and non-expressed blaNDM-1 in Klebsiella pneumonia: first report of blaOXA-48 in China.</title>
        <authorList>
            <person name="Xie L."/>
            <person name="Sun J."/>
        </authorList>
    </citation>
    <scope>NUCLEOTIDE SEQUENCE</scope>
    <source>
        <strain evidence="1">RJ119</strain>
        <plasmid evidence="1">pRJ119-2</plasmid>
    </source>
</reference>
<name>A0A1P8VU22_KLEPN</name>
<accession>A0A1P8VU22</accession>
<dbReference type="AlphaFoldDB" id="A0A1P8VU22"/>
<protein>
    <submittedName>
        <fullName evidence="1">Uncharacterized protein</fullName>
    </submittedName>
</protein>
<evidence type="ECO:0000313" key="1">
    <source>
        <dbReference type="EMBL" id="APZ80113.1"/>
    </source>
</evidence>
<keyword evidence="1" id="KW-0614">Plasmid</keyword>
<organism evidence="1">
    <name type="scientific">Klebsiella pneumoniae</name>
    <dbReference type="NCBI Taxonomy" id="573"/>
    <lineage>
        <taxon>Bacteria</taxon>
        <taxon>Pseudomonadati</taxon>
        <taxon>Pseudomonadota</taxon>
        <taxon>Gammaproteobacteria</taxon>
        <taxon>Enterobacterales</taxon>
        <taxon>Enterobacteriaceae</taxon>
        <taxon>Klebsiella/Raoultella group</taxon>
        <taxon>Klebsiella</taxon>
        <taxon>Klebsiella pneumoniae complex</taxon>
    </lineage>
</organism>
<dbReference type="EMBL" id="KX636096">
    <property type="protein sequence ID" value="APZ80113.1"/>
    <property type="molecule type" value="Genomic_DNA"/>
</dbReference>
<geneLocation type="plasmid" evidence="1">
    <name>pRJ119-2</name>
</geneLocation>